<protein>
    <submittedName>
        <fullName evidence="1">Uncharacterized protein</fullName>
    </submittedName>
</protein>
<organism evidence="1 2">
    <name type="scientific">Eretmocerus hayati</name>
    <dbReference type="NCBI Taxonomy" id="131215"/>
    <lineage>
        <taxon>Eukaryota</taxon>
        <taxon>Metazoa</taxon>
        <taxon>Ecdysozoa</taxon>
        <taxon>Arthropoda</taxon>
        <taxon>Hexapoda</taxon>
        <taxon>Insecta</taxon>
        <taxon>Pterygota</taxon>
        <taxon>Neoptera</taxon>
        <taxon>Endopterygota</taxon>
        <taxon>Hymenoptera</taxon>
        <taxon>Apocrita</taxon>
        <taxon>Proctotrupomorpha</taxon>
        <taxon>Chalcidoidea</taxon>
        <taxon>Aphelinidae</taxon>
        <taxon>Aphelininae</taxon>
        <taxon>Eretmocerus</taxon>
    </lineage>
</organism>
<reference evidence="1" key="1">
    <citation type="submission" date="2023-04" db="EMBL/GenBank/DDBJ databases">
        <title>A chromosome-level genome assembly of the parasitoid wasp Eretmocerus hayati.</title>
        <authorList>
            <person name="Zhong Y."/>
            <person name="Liu S."/>
            <person name="Liu Y."/>
        </authorList>
    </citation>
    <scope>NUCLEOTIDE SEQUENCE</scope>
    <source>
        <strain evidence="1">ZJU_SS_LIU_2023</strain>
    </source>
</reference>
<evidence type="ECO:0000313" key="2">
    <source>
        <dbReference type="Proteomes" id="UP001239111"/>
    </source>
</evidence>
<name>A0ACC2PS19_9HYME</name>
<dbReference type="Proteomes" id="UP001239111">
    <property type="component" value="Chromosome 1"/>
</dbReference>
<comment type="caution">
    <text evidence="1">The sequence shown here is derived from an EMBL/GenBank/DDBJ whole genome shotgun (WGS) entry which is preliminary data.</text>
</comment>
<sequence>MVTEHRTLPTPRSSRGKEVPETHSHPHYNVKTQSLLYILSKEGDAEDDVPVQHAISYSDHSGDDERSETAEHSEEASHIATQTTQTEASRAVSKPVIFESQKTDDTVMFPQSGITVHEVGANLRAISLRHHFTYEATTEIANFFKFLSGDTFNYEFLFNKYYMQKHYNCDKSSIFKYHSYCRKCEKEILHETSSDAMSPLRVVCRGCSHEQDVSSKNLNYSISIDLKHQFSHMLQSPRIRNKIIEASNIAKQKARSDDAPMSTNGNTDGAPVAENSVLSMWRATVRVNELSTPESASHTIVCGMTVVDHEPSSDLLNLYLDVVLVDNIEPSSVDGLVIEEGGDKSEILVFATEMNLDSKARPAVQKREQYNARHGCSWCYAEGVSIGGCISFPSSHTFASIRTKTSHERDVKEALETRKVCNGVLGPCSVMKLLYFDPVWGCTFDDLHGGYLGMTKQH</sequence>
<evidence type="ECO:0000313" key="1">
    <source>
        <dbReference type="EMBL" id="KAJ8685152.1"/>
    </source>
</evidence>
<gene>
    <name evidence="1" type="ORF">QAD02_020945</name>
</gene>
<accession>A0ACC2PS19</accession>
<keyword evidence="2" id="KW-1185">Reference proteome</keyword>
<dbReference type="EMBL" id="CM056741">
    <property type="protein sequence ID" value="KAJ8685152.1"/>
    <property type="molecule type" value="Genomic_DNA"/>
</dbReference>
<proteinExistence type="predicted"/>